<feature type="signal peptide" evidence="4">
    <location>
        <begin position="1"/>
        <end position="26"/>
    </location>
</feature>
<organism evidence="6 7">
    <name type="scientific">Quercus lobata</name>
    <name type="common">Valley oak</name>
    <dbReference type="NCBI Taxonomy" id="97700"/>
    <lineage>
        <taxon>Eukaryota</taxon>
        <taxon>Viridiplantae</taxon>
        <taxon>Streptophyta</taxon>
        <taxon>Embryophyta</taxon>
        <taxon>Tracheophyta</taxon>
        <taxon>Spermatophyta</taxon>
        <taxon>Magnoliopsida</taxon>
        <taxon>eudicotyledons</taxon>
        <taxon>Gunneridae</taxon>
        <taxon>Pentapetalae</taxon>
        <taxon>rosids</taxon>
        <taxon>fabids</taxon>
        <taxon>Fagales</taxon>
        <taxon>Fagaceae</taxon>
        <taxon>Quercus</taxon>
    </lineage>
</organism>
<dbReference type="PANTHER" id="PTHR36710:SF18">
    <property type="entry name" value="PECTINESTERASE INHIBITOR 5-RELATED"/>
    <property type="match status" value="1"/>
</dbReference>
<dbReference type="CDD" id="cd15797">
    <property type="entry name" value="PMEI"/>
    <property type="match status" value="1"/>
</dbReference>
<accession>A0A7N2R7D2</accession>
<keyword evidence="7" id="KW-1185">Reference proteome</keyword>
<feature type="domain" description="Pectinesterase inhibitor" evidence="5">
    <location>
        <begin position="27"/>
        <end position="167"/>
    </location>
</feature>
<protein>
    <recommendedName>
        <fullName evidence="5">Pectinesterase inhibitor domain-containing protein</fullName>
    </recommendedName>
</protein>
<dbReference type="InParanoid" id="A0A7N2R7D2"/>
<evidence type="ECO:0000313" key="7">
    <source>
        <dbReference type="Proteomes" id="UP000594261"/>
    </source>
</evidence>
<dbReference type="InterPro" id="IPR006501">
    <property type="entry name" value="Pectinesterase_inhib_dom"/>
</dbReference>
<comment type="similarity">
    <text evidence="3">Belongs to the PMEI family.</text>
</comment>
<evidence type="ECO:0000256" key="3">
    <source>
        <dbReference type="ARBA" id="ARBA00038471"/>
    </source>
</evidence>
<dbReference type="InterPro" id="IPR034086">
    <property type="entry name" value="PMEI_plant"/>
</dbReference>
<evidence type="ECO:0000256" key="1">
    <source>
        <dbReference type="ARBA" id="ARBA00022729"/>
    </source>
</evidence>
<reference evidence="6 7" key="1">
    <citation type="journal article" date="2016" name="G3 (Bethesda)">
        <title>First Draft Assembly and Annotation of the Genome of a California Endemic Oak Quercus lobata Nee (Fagaceae).</title>
        <authorList>
            <person name="Sork V.L."/>
            <person name="Fitz-Gibbon S.T."/>
            <person name="Puiu D."/>
            <person name="Crepeau M."/>
            <person name="Gugger P.F."/>
            <person name="Sherman R."/>
            <person name="Stevens K."/>
            <person name="Langley C.H."/>
            <person name="Pellegrini M."/>
            <person name="Salzberg S.L."/>
        </authorList>
    </citation>
    <scope>NUCLEOTIDE SEQUENCE [LARGE SCALE GENOMIC DNA]</scope>
    <source>
        <strain evidence="6 7">cv. SW786</strain>
    </source>
</reference>
<dbReference type="Proteomes" id="UP000594261">
    <property type="component" value="Chromosome 7"/>
</dbReference>
<dbReference type="Gramene" id="QL07p004996:mrna">
    <property type="protein sequence ID" value="QL07p004996:mrna:CDS:1"/>
    <property type="gene ID" value="QL07p004996"/>
</dbReference>
<dbReference type="SUPFAM" id="SSF101148">
    <property type="entry name" value="Plant invertase/pectin methylesterase inhibitor"/>
    <property type="match status" value="1"/>
</dbReference>
<evidence type="ECO:0000313" key="6">
    <source>
        <dbReference type="EnsemblPlants" id="QL07p004996:mrna:CDS:1"/>
    </source>
</evidence>
<dbReference type="GO" id="GO:0046910">
    <property type="term" value="F:pectinesterase inhibitor activity"/>
    <property type="evidence" value="ECO:0007669"/>
    <property type="project" value="InterPro"/>
</dbReference>
<sequence>MGCFPLFSTVTLFVASLSLLISSSCGVTPAVLATICSQTQNQEICESILTSDPRTALADLPTLSLISLELTMKQASDNNQSFTQFRDNTTNLSLKNGFSNCVTIYKDMQDKLNGAYLLSKQRKYKDITELGQLTTLAYNCENGLPSDSPTAAITEDMLLTSQTAISVNAYIATQFA</sequence>
<dbReference type="SMART" id="SM00856">
    <property type="entry name" value="PMEI"/>
    <property type="match status" value="1"/>
</dbReference>
<keyword evidence="2" id="KW-1015">Disulfide bond</keyword>
<dbReference type="NCBIfam" id="TIGR01614">
    <property type="entry name" value="PME_inhib"/>
    <property type="match status" value="1"/>
</dbReference>
<dbReference type="InterPro" id="IPR052421">
    <property type="entry name" value="PCW_Enzyme_Inhibitor"/>
</dbReference>
<dbReference type="InterPro" id="IPR035513">
    <property type="entry name" value="Invertase/methylesterase_inhib"/>
</dbReference>
<dbReference type="Pfam" id="PF04043">
    <property type="entry name" value="PMEI"/>
    <property type="match status" value="1"/>
</dbReference>
<name>A0A7N2R7D2_QUELO</name>
<evidence type="ECO:0000256" key="4">
    <source>
        <dbReference type="SAM" id="SignalP"/>
    </source>
</evidence>
<feature type="chain" id="PRO_5029773753" description="Pectinesterase inhibitor domain-containing protein" evidence="4">
    <location>
        <begin position="27"/>
        <end position="176"/>
    </location>
</feature>
<dbReference type="Gene3D" id="1.20.140.40">
    <property type="entry name" value="Invertase/pectin methylesterase inhibitor family protein"/>
    <property type="match status" value="1"/>
</dbReference>
<dbReference type="PANTHER" id="PTHR36710">
    <property type="entry name" value="PECTINESTERASE INHIBITOR-LIKE"/>
    <property type="match status" value="1"/>
</dbReference>
<keyword evidence="1 4" id="KW-0732">Signal</keyword>
<dbReference type="EnsemblPlants" id="QL07p004996:mrna">
    <property type="protein sequence ID" value="QL07p004996:mrna:CDS:1"/>
    <property type="gene ID" value="QL07p004996"/>
</dbReference>
<reference evidence="6" key="2">
    <citation type="submission" date="2021-01" db="UniProtKB">
        <authorList>
            <consortium name="EnsemblPlants"/>
        </authorList>
    </citation>
    <scope>IDENTIFICATION</scope>
</reference>
<evidence type="ECO:0000259" key="5">
    <source>
        <dbReference type="SMART" id="SM00856"/>
    </source>
</evidence>
<dbReference type="AlphaFoldDB" id="A0A7N2R7D2"/>
<evidence type="ECO:0000256" key="2">
    <source>
        <dbReference type="ARBA" id="ARBA00023157"/>
    </source>
</evidence>
<dbReference type="EMBL" id="LRBV02000007">
    <property type="status" value="NOT_ANNOTATED_CDS"/>
    <property type="molecule type" value="Genomic_DNA"/>
</dbReference>
<proteinExistence type="inferred from homology"/>